<dbReference type="AlphaFoldDB" id="A0A1A9VTR6"/>
<accession>A0A1A9VTR6</accession>
<feature type="transmembrane region" description="Helical" evidence="1">
    <location>
        <begin position="16"/>
        <end position="37"/>
    </location>
</feature>
<sequence>MVEEIHKNTHKHFGSFYQVVLMVICFRFAFGNARVYVLQSSKFSERNASYLFMIERNNENRKQRIRDSAKNWEISKEKHRPLFRNRCFTTSKIKLTNVTLKEDKYQENSTVFSYYYFGILALQSLTAPADLMRQVSEYDFLYYRNSFDNVDCTETQVQKNEINPIN</sequence>
<keyword evidence="1" id="KW-0472">Membrane</keyword>
<evidence type="ECO:0000256" key="1">
    <source>
        <dbReference type="SAM" id="Phobius"/>
    </source>
</evidence>
<keyword evidence="3" id="KW-1185">Reference proteome</keyword>
<name>A0A1A9VTR6_GLOAU</name>
<keyword evidence="1" id="KW-1133">Transmembrane helix</keyword>
<dbReference type="Proteomes" id="UP000078200">
    <property type="component" value="Unassembled WGS sequence"/>
</dbReference>
<proteinExistence type="predicted"/>
<dbReference type="VEuPathDB" id="VectorBase:GAUT047294"/>
<dbReference type="EnsemblMetazoa" id="GAUT047294-RA">
    <property type="protein sequence ID" value="GAUT047294-PA"/>
    <property type="gene ID" value="GAUT047294"/>
</dbReference>
<keyword evidence="1" id="KW-0812">Transmembrane</keyword>
<organism evidence="2 3">
    <name type="scientific">Glossina austeni</name>
    <name type="common">Savannah tsetse fly</name>
    <dbReference type="NCBI Taxonomy" id="7395"/>
    <lineage>
        <taxon>Eukaryota</taxon>
        <taxon>Metazoa</taxon>
        <taxon>Ecdysozoa</taxon>
        <taxon>Arthropoda</taxon>
        <taxon>Hexapoda</taxon>
        <taxon>Insecta</taxon>
        <taxon>Pterygota</taxon>
        <taxon>Neoptera</taxon>
        <taxon>Endopterygota</taxon>
        <taxon>Diptera</taxon>
        <taxon>Brachycera</taxon>
        <taxon>Muscomorpha</taxon>
        <taxon>Hippoboscoidea</taxon>
        <taxon>Glossinidae</taxon>
        <taxon>Glossina</taxon>
    </lineage>
</organism>
<protein>
    <submittedName>
        <fullName evidence="2">Uncharacterized protein</fullName>
    </submittedName>
</protein>
<evidence type="ECO:0000313" key="3">
    <source>
        <dbReference type="Proteomes" id="UP000078200"/>
    </source>
</evidence>
<evidence type="ECO:0000313" key="2">
    <source>
        <dbReference type="EnsemblMetazoa" id="GAUT047294-PA"/>
    </source>
</evidence>
<reference evidence="2" key="1">
    <citation type="submission" date="2020-05" db="UniProtKB">
        <authorList>
            <consortium name="EnsemblMetazoa"/>
        </authorList>
    </citation>
    <scope>IDENTIFICATION</scope>
    <source>
        <strain evidence="2">TTRI</strain>
    </source>
</reference>